<proteinExistence type="predicted"/>
<feature type="signal peptide" evidence="1">
    <location>
        <begin position="1"/>
        <end position="22"/>
    </location>
</feature>
<protein>
    <submittedName>
        <fullName evidence="2">Uncharacterized protein</fullName>
    </submittedName>
</protein>
<evidence type="ECO:0000313" key="3">
    <source>
        <dbReference type="Proteomes" id="UP000240509"/>
    </source>
</evidence>
<accession>A0A2T4U8X0</accession>
<sequence length="227" mass="26704">MPQPRLLLLTAFSALLFAAACSGEDPSEPVNADEDDTVELIFGEQEVSFTAAHYASMTEEARDVFQDAAPLFTYERENLEKWFIRYYIQMHEYNENWTTEDMLDLARERMRFEKEWRAYAEEYYGVEVSEEMIEEEASYQIELYETNTPASIRGMADGLDMTLEEFFMEFDRDHVARTVIWEELYPVLQEKYAEEEDETVSAAHRYSEEVLYSLENNDSPFPDDPMP</sequence>
<keyword evidence="1" id="KW-0732">Signal</keyword>
<keyword evidence="3" id="KW-1185">Reference proteome</keyword>
<dbReference type="AlphaFoldDB" id="A0A2T4U8X0"/>
<evidence type="ECO:0000256" key="1">
    <source>
        <dbReference type="SAM" id="SignalP"/>
    </source>
</evidence>
<evidence type="ECO:0000313" key="2">
    <source>
        <dbReference type="EMBL" id="PTL39848.1"/>
    </source>
</evidence>
<dbReference type="EMBL" id="PZJJ01000004">
    <property type="protein sequence ID" value="PTL39848.1"/>
    <property type="molecule type" value="Genomic_DNA"/>
</dbReference>
<organism evidence="2 3">
    <name type="scientific">Alkalicoccus saliphilus</name>
    <dbReference type="NCBI Taxonomy" id="200989"/>
    <lineage>
        <taxon>Bacteria</taxon>
        <taxon>Bacillati</taxon>
        <taxon>Bacillota</taxon>
        <taxon>Bacilli</taxon>
        <taxon>Bacillales</taxon>
        <taxon>Bacillaceae</taxon>
        <taxon>Alkalicoccus</taxon>
    </lineage>
</organism>
<reference evidence="2 3" key="1">
    <citation type="submission" date="2018-03" db="EMBL/GenBank/DDBJ databases">
        <title>Alkalicoccus saliphilus sp. nov., isolated from a mineral pool.</title>
        <authorList>
            <person name="Zhao B."/>
        </authorList>
    </citation>
    <scope>NUCLEOTIDE SEQUENCE [LARGE SCALE GENOMIC DNA]</scope>
    <source>
        <strain evidence="2 3">6AG</strain>
    </source>
</reference>
<name>A0A2T4U8X0_9BACI</name>
<gene>
    <name evidence="2" type="ORF">C6Y45_04175</name>
</gene>
<dbReference type="Proteomes" id="UP000240509">
    <property type="component" value="Unassembled WGS sequence"/>
</dbReference>
<dbReference type="RefSeq" id="WP_107583770.1">
    <property type="nucleotide sequence ID" value="NZ_PZJJ01000004.1"/>
</dbReference>
<feature type="chain" id="PRO_5039232323" evidence="1">
    <location>
        <begin position="23"/>
        <end position="227"/>
    </location>
</feature>
<dbReference type="PROSITE" id="PS51257">
    <property type="entry name" value="PROKAR_LIPOPROTEIN"/>
    <property type="match status" value="1"/>
</dbReference>
<comment type="caution">
    <text evidence="2">The sequence shown here is derived from an EMBL/GenBank/DDBJ whole genome shotgun (WGS) entry which is preliminary data.</text>
</comment>
<dbReference type="OrthoDB" id="2436339at2"/>